<evidence type="ECO:0000313" key="2">
    <source>
        <dbReference type="EMBL" id="RAK96140.1"/>
    </source>
</evidence>
<dbReference type="EMBL" id="KZ824480">
    <property type="protein sequence ID" value="RAK96140.1"/>
    <property type="molecule type" value="Genomic_DNA"/>
</dbReference>
<accession>A0A395GKW8</accession>
<feature type="coiled-coil region" evidence="1">
    <location>
        <begin position="82"/>
        <end position="109"/>
    </location>
</feature>
<evidence type="ECO:0000313" key="3">
    <source>
        <dbReference type="Proteomes" id="UP000249402"/>
    </source>
</evidence>
<sequence length="113" mass="13749">MCFYNQKRFSCGDWSWTSFAHRCNYEYRTGETCGMRLVNVTEFETTQCRLCEKIDTKLRRRSAETERLSRWRREGGTLVASMERSHKLITELDKEIRQLQWEREERRNALNSR</sequence>
<gene>
    <name evidence="2" type="ORF">BO80DRAFT_468877</name>
</gene>
<name>A0A395GKW8_9EURO</name>
<proteinExistence type="predicted"/>
<reference evidence="2 3" key="1">
    <citation type="submission" date="2018-02" db="EMBL/GenBank/DDBJ databases">
        <title>The genomes of Aspergillus section Nigri reveals drivers in fungal speciation.</title>
        <authorList>
            <consortium name="DOE Joint Genome Institute"/>
            <person name="Vesth T.C."/>
            <person name="Nybo J."/>
            <person name="Theobald S."/>
            <person name="Brandl J."/>
            <person name="Frisvad J.C."/>
            <person name="Nielsen K.F."/>
            <person name="Lyhne E.K."/>
            <person name="Kogle M.E."/>
            <person name="Kuo A."/>
            <person name="Riley R."/>
            <person name="Clum A."/>
            <person name="Nolan M."/>
            <person name="Lipzen A."/>
            <person name="Salamov A."/>
            <person name="Henrissat B."/>
            <person name="Wiebenga A."/>
            <person name="De vries R.P."/>
            <person name="Grigoriev I.V."/>
            <person name="Mortensen U.H."/>
            <person name="Andersen M.R."/>
            <person name="Baker S.E."/>
        </authorList>
    </citation>
    <scope>NUCLEOTIDE SEQUENCE [LARGE SCALE GENOMIC DNA]</scope>
    <source>
        <strain evidence="2 3">CBS 121593</strain>
    </source>
</reference>
<dbReference type="Proteomes" id="UP000249402">
    <property type="component" value="Unassembled WGS sequence"/>
</dbReference>
<dbReference type="VEuPathDB" id="FungiDB:BO80DRAFT_468877"/>
<dbReference type="AlphaFoldDB" id="A0A395GKW8"/>
<dbReference type="RefSeq" id="XP_025570468.1">
    <property type="nucleotide sequence ID" value="XM_025722963.1"/>
</dbReference>
<protein>
    <submittedName>
        <fullName evidence="2">Uncharacterized protein</fullName>
    </submittedName>
</protein>
<organism evidence="2 3">
    <name type="scientific">Aspergillus ibericus CBS 121593</name>
    <dbReference type="NCBI Taxonomy" id="1448316"/>
    <lineage>
        <taxon>Eukaryota</taxon>
        <taxon>Fungi</taxon>
        <taxon>Dikarya</taxon>
        <taxon>Ascomycota</taxon>
        <taxon>Pezizomycotina</taxon>
        <taxon>Eurotiomycetes</taxon>
        <taxon>Eurotiomycetidae</taxon>
        <taxon>Eurotiales</taxon>
        <taxon>Aspergillaceae</taxon>
        <taxon>Aspergillus</taxon>
        <taxon>Aspergillus subgen. Circumdati</taxon>
    </lineage>
</organism>
<evidence type="ECO:0000256" key="1">
    <source>
        <dbReference type="SAM" id="Coils"/>
    </source>
</evidence>
<dbReference type="GeneID" id="37227828"/>
<dbReference type="OrthoDB" id="5015991at2759"/>
<keyword evidence="3" id="KW-1185">Reference proteome</keyword>
<keyword evidence="1" id="KW-0175">Coiled coil</keyword>